<dbReference type="InterPro" id="IPR050893">
    <property type="entry name" value="Sugar_PTS"/>
</dbReference>
<keyword evidence="5" id="KW-0598">Phosphotransferase system</keyword>
<dbReference type="Proteomes" id="UP000274225">
    <property type="component" value="Unassembled WGS sequence"/>
</dbReference>
<evidence type="ECO:0000256" key="5">
    <source>
        <dbReference type="ARBA" id="ARBA00022683"/>
    </source>
</evidence>
<keyword evidence="6" id="KW-1133">Transmembrane helix</keyword>
<keyword evidence="2" id="KW-0597">Phosphoprotein</keyword>
<dbReference type="PANTHER" id="PTHR30181">
    <property type="entry name" value="MANNITOL PERMEASE IIC COMPONENT"/>
    <property type="match status" value="1"/>
</dbReference>
<dbReference type="PANTHER" id="PTHR30181:SF2">
    <property type="entry name" value="PTS SYSTEM MANNITOL-SPECIFIC EIICBA COMPONENT"/>
    <property type="match status" value="1"/>
</dbReference>
<feature type="transmembrane region" description="Helical" evidence="6">
    <location>
        <begin position="12"/>
        <end position="39"/>
    </location>
</feature>
<evidence type="ECO:0000256" key="4">
    <source>
        <dbReference type="ARBA" id="ARBA00022679"/>
    </source>
</evidence>
<keyword evidence="6" id="KW-0472">Membrane</keyword>
<evidence type="ECO:0000313" key="7">
    <source>
        <dbReference type="EMBL" id="VDG91725.1"/>
    </source>
</evidence>
<dbReference type="GO" id="GO:0090563">
    <property type="term" value="F:protein-phosphocysteine-sugar phosphotransferase activity"/>
    <property type="evidence" value="ECO:0007669"/>
    <property type="project" value="TreeGrafter"/>
</dbReference>
<sequence length="50" mass="5225">MENKSARAKVQAFGGFLTAMVIPNIGAFIAWGFITALFIPTGGNAANLLI</sequence>
<accession>A0A3P6LYC2</accession>
<keyword evidence="1" id="KW-0813">Transport</keyword>
<keyword evidence="3" id="KW-0762">Sugar transport</keyword>
<gene>
    <name evidence="7" type="primary">mtlA_2</name>
    <name evidence="7" type="ORF">NCTC11868_02468</name>
</gene>
<evidence type="ECO:0000256" key="1">
    <source>
        <dbReference type="ARBA" id="ARBA00022448"/>
    </source>
</evidence>
<organism evidence="7 8">
    <name type="scientific">Shigella dysenteriae</name>
    <dbReference type="NCBI Taxonomy" id="622"/>
    <lineage>
        <taxon>Bacteria</taxon>
        <taxon>Pseudomonadati</taxon>
        <taxon>Pseudomonadota</taxon>
        <taxon>Gammaproteobacteria</taxon>
        <taxon>Enterobacterales</taxon>
        <taxon>Enterobacteriaceae</taxon>
        <taxon>Shigella</taxon>
    </lineage>
</organism>
<keyword evidence="4" id="KW-0808">Transferase</keyword>
<proteinExistence type="predicted"/>
<name>A0A3P6LYC2_SHIDY</name>
<reference evidence="7 8" key="1">
    <citation type="submission" date="2018-11" db="EMBL/GenBank/DDBJ databases">
        <authorList>
            <consortium name="Pathogen Informatics"/>
        </authorList>
    </citation>
    <scope>NUCLEOTIDE SEQUENCE [LARGE SCALE GENOMIC DNA]</scope>
    <source>
        <strain evidence="7 8">NCTC11868</strain>
    </source>
</reference>
<evidence type="ECO:0000256" key="6">
    <source>
        <dbReference type="SAM" id="Phobius"/>
    </source>
</evidence>
<keyword evidence="6" id="KW-0812">Transmembrane</keyword>
<dbReference type="GO" id="GO:0005886">
    <property type="term" value="C:plasma membrane"/>
    <property type="evidence" value="ECO:0007669"/>
    <property type="project" value="TreeGrafter"/>
</dbReference>
<protein>
    <submittedName>
        <fullName evidence="7">PTS system mannitol-specific transporter subunit IIBC</fullName>
    </submittedName>
</protein>
<evidence type="ECO:0000256" key="2">
    <source>
        <dbReference type="ARBA" id="ARBA00022553"/>
    </source>
</evidence>
<dbReference type="AlphaFoldDB" id="A0A3P6LYC2"/>
<dbReference type="GO" id="GO:0009401">
    <property type="term" value="P:phosphoenolpyruvate-dependent sugar phosphotransferase system"/>
    <property type="evidence" value="ECO:0007669"/>
    <property type="project" value="UniProtKB-KW"/>
</dbReference>
<dbReference type="EMBL" id="UYIT01000006">
    <property type="protein sequence ID" value="VDG91725.1"/>
    <property type="molecule type" value="Genomic_DNA"/>
</dbReference>
<evidence type="ECO:0000256" key="3">
    <source>
        <dbReference type="ARBA" id="ARBA00022597"/>
    </source>
</evidence>
<evidence type="ECO:0000313" key="8">
    <source>
        <dbReference type="Proteomes" id="UP000274225"/>
    </source>
</evidence>